<feature type="coiled-coil region" evidence="14">
    <location>
        <begin position="339"/>
        <end position="400"/>
    </location>
</feature>
<dbReference type="SUPFAM" id="SSF54534">
    <property type="entry name" value="FKBP-like"/>
    <property type="match status" value="1"/>
</dbReference>
<dbReference type="SUPFAM" id="SSF109998">
    <property type="entry name" value="Triger factor/SurA peptide-binding domain-like"/>
    <property type="match status" value="1"/>
</dbReference>
<dbReference type="GO" id="GO:0051083">
    <property type="term" value="P:'de novo' cotranslational protein folding"/>
    <property type="evidence" value="ECO:0007669"/>
    <property type="project" value="TreeGrafter"/>
</dbReference>
<keyword evidence="11" id="KW-0963">Cytoplasm</keyword>
<keyword evidence="14" id="KW-0175">Coiled coil</keyword>
<sequence length="429" mass="49206">MMKTETKNLSQSKIEITFELEPAEWQEFIDGAVKELSADLKVAGFRPGHMPKGVVEREIGLAKILARAADLAARKSYIETVMDNKIEAVGAPKITILKVAEGNPFIFKAEVDVLPAVELPDYKKIAQSRKPKKKEEIVVDDKEIEKSLNWLAQSRAKHITVQRGAEKNDRVEIDFEAKIDGVKIDGGESQNHPLILGQGRFIKGFEDNLVGMKEGEEKEFSLVFPADYHEKNLAGKPADFSVKMKIVQQQEVPEINDQFAQQLGDFHCLEDLRQSVKDGLLREKAEKEKHDWREKALNEIAERAKMELPENLISQEEKAIIAELKGNVEQFGLKWDKYLEELKKNEAELKKELRGQAEKRVRAFLVLREVAKNENIEVSEQEAEQEMNNFLRRYPDAERSKNEVDIEHLKEYTYGVIRNEKVFQLLENL</sequence>
<feature type="domain" description="PPIase FKBP-type" evidence="15">
    <location>
        <begin position="168"/>
        <end position="250"/>
    </location>
</feature>
<keyword evidence="7 11" id="KW-0143">Chaperone</keyword>
<evidence type="ECO:0000256" key="6">
    <source>
        <dbReference type="ARBA" id="ARBA00023110"/>
    </source>
</evidence>
<dbReference type="Pfam" id="PF05698">
    <property type="entry name" value="Trigger_C"/>
    <property type="match status" value="1"/>
</dbReference>
<comment type="catalytic activity">
    <reaction evidence="1 11 12">
        <text>[protein]-peptidylproline (omega=180) = [protein]-peptidylproline (omega=0)</text>
        <dbReference type="Rhea" id="RHEA:16237"/>
        <dbReference type="Rhea" id="RHEA-COMP:10747"/>
        <dbReference type="Rhea" id="RHEA-COMP:10748"/>
        <dbReference type="ChEBI" id="CHEBI:83833"/>
        <dbReference type="ChEBI" id="CHEBI:83834"/>
        <dbReference type="EC" id="5.2.1.8"/>
    </reaction>
</comment>
<evidence type="ECO:0000256" key="3">
    <source>
        <dbReference type="ARBA" id="ARBA00013194"/>
    </source>
</evidence>
<comment type="similarity">
    <text evidence="2 11 13">Belongs to the FKBP-type PPIase family. Tig subfamily.</text>
</comment>
<evidence type="ECO:0000313" key="16">
    <source>
        <dbReference type="EMBL" id="PIZ71637.1"/>
    </source>
</evidence>
<keyword evidence="8 11" id="KW-0413">Isomerase</keyword>
<evidence type="ECO:0000256" key="4">
    <source>
        <dbReference type="ARBA" id="ARBA00016902"/>
    </source>
</evidence>
<dbReference type="Gene3D" id="3.30.70.1050">
    <property type="entry name" value="Trigger factor ribosome-binding domain"/>
    <property type="match status" value="1"/>
</dbReference>
<evidence type="ECO:0000256" key="2">
    <source>
        <dbReference type="ARBA" id="ARBA00005464"/>
    </source>
</evidence>
<comment type="caution">
    <text evidence="16">The sequence shown here is derived from an EMBL/GenBank/DDBJ whole genome shotgun (WGS) entry which is preliminary data.</text>
</comment>
<dbReference type="GO" id="GO:0003755">
    <property type="term" value="F:peptidyl-prolyl cis-trans isomerase activity"/>
    <property type="evidence" value="ECO:0007669"/>
    <property type="project" value="UniProtKB-UniRule"/>
</dbReference>
<dbReference type="PROSITE" id="PS50059">
    <property type="entry name" value="FKBP_PPIASE"/>
    <property type="match status" value="1"/>
</dbReference>
<dbReference type="GO" id="GO:0005737">
    <property type="term" value="C:cytoplasm"/>
    <property type="evidence" value="ECO:0007669"/>
    <property type="project" value="UniProtKB-SubCell"/>
</dbReference>
<dbReference type="PIRSF" id="PIRSF003095">
    <property type="entry name" value="Trigger_factor"/>
    <property type="match status" value="1"/>
</dbReference>
<reference evidence="17" key="1">
    <citation type="submission" date="2017-09" db="EMBL/GenBank/DDBJ databases">
        <title>Depth-based differentiation of microbial function through sediment-hosted aquifers and enrichment of novel symbionts in the deep terrestrial subsurface.</title>
        <authorList>
            <person name="Probst A.J."/>
            <person name="Ladd B."/>
            <person name="Jarett J.K."/>
            <person name="Geller-Mcgrath D.E."/>
            <person name="Sieber C.M.K."/>
            <person name="Emerson J.B."/>
            <person name="Anantharaman K."/>
            <person name="Thomas B.C."/>
            <person name="Malmstrom R."/>
            <person name="Stieglmeier M."/>
            <person name="Klingl A."/>
            <person name="Woyke T."/>
            <person name="Ryan C.M."/>
            <person name="Banfield J.F."/>
        </authorList>
    </citation>
    <scope>NUCLEOTIDE SEQUENCE [LARGE SCALE GENOMIC DNA]</scope>
</reference>
<dbReference type="EMBL" id="PFOG01000045">
    <property type="protein sequence ID" value="PIZ71637.1"/>
    <property type="molecule type" value="Genomic_DNA"/>
</dbReference>
<dbReference type="AlphaFoldDB" id="A0A2M7UK74"/>
<dbReference type="InterPro" id="IPR001179">
    <property type="entry name" value="PPIase_FKBP_dom"/>
</dbReference>
<proteinExistence type="inferred from homology"/>
<evidence type="ECO:0000256" key="1">
    <source>
        <dbReference type="ARBA" id="ARBA00000971"/>
    </source>
</evidence>
<dbReference type="SUPFAM" id="SSF102735">
    <property type="entry name" value="Trigger factor ribosome-binding domain"/>
    <property type="match status" value="1"/>
</dbReference>
<evidence type="ECO:0000256" key="11">
    <source>
        <dbReference type="HAMAP-Rule" id="MF_00303"/>
    </source>
</evidence>
<keyword evidence="6 11" id="KW-0697">Rotamase</keyword>
<dbReference type="HAMAP" id="MF_00303">
    <property type="entry name" value="Trigger_factor_Tig"/>
    <property type="match status" value="1"/>
</dbReference>
<comment type="subcellular location">
    <subcellularLocation>
        <location evidence="11">Cytoplasm</location>
    </subcellularLocation>
    <text evidence="11">About half TF is bound to the ribosome near the polypeptide exit tunnel while the other half is free in the cytoplasm.</text>
</comment>
<dbReference type="EC" id="5.2.1.8" evidence="3 11"/>
<organism evidence="16 17">
    <name type="scientific">Candidatus Portnoybacteria bacterium CG_4_10_14_0_2_um_filter_44_20</name>
    <dbReference type="NCBI Taxonomy" id="1974799"/>
    <lineage>
        <taxon>Bacteria</taxon>
        <taxon>Candidatus Portnoyibacteriota</taxon>
    </lineage>
</organism>
<comment type="function">
    <text evidence="11">Involved in protein export. Acts as a chaperone by maintaining the newly synthesized protein in an open conformation. Functions as a peptidyl-prolyl cis-trans isomerase.</text>
</comment>
<dbReference type="PANTHER" id="PTHR30560">
    <property type="entry name" value="TRIGGER FACTOR CHAPERONE AND PEPTIDYL-PROLYL CIS/TRANS ISOMERASE"/>
    <property type="match status" value="1"/>
</dbReference>
<keyword evidence="9 11" id="KW-0131">Cell cycle</keyword>
<keyword evidence="5 11" id="KW-0132">Cell division</keyword>
<dbReference type="InterPro" id="IPR008880">
    <property type="entry name" value="Trigger_fac_C"/>
</dbReference>
<dbReference type="GO" id="GO:0051301">
    <property type="term" value="P:cell division"/>
    <property type="evidence" value="ECO:0007669"/>
    <property type="project" value="UniProtKB-KW"/>
</dbReference>
<name>A0A2M7UK74_9BACT</name>
<dbReference type="PANTHER" id="PTHR30560:SF3">
    <property type="entry name" value="TRIGGER FACTOR-LIKE PROTEIN TIG, CHLOROPLASTIC"/>
    <property type="match status" value="1"/>
</dbReference>
<dbReference type="GO" id="GO:0044183">
    <property type="term" value="F:protein folding chaperone"/>
    <property type="evidence" value="ECO:0007669"/>
    <property type="project" value="TreeGrafter"/>
</dbReference>
<accession>A0A2M7UK74</accession>
<dbReference type="InterPro" id="IPR037041">
    <property type="entry name" value="Trigger_fac_C_sf"/>
</dbReference>
<dbReference type="InterPro" id="IPR036611">
    <property type="entry name" value="Trigger_fac_ribosome-bd_sf"/>
</dbReference>
<dbReference type="GO" id="GO:0015031">
    <property type="term" value="P:protein transport"/>
    <property type="evidence" value="ECO:0007669"/>
    <property type="project" value="UniProtKB-UniRule"/>
</dbReference>
<protein>
    <recommendedName>
        <fullName evidence="4 11">Trigger factor</fullName>
        <shortName evidence="11">TF</shortName>
        <ecNumber evidence="3 11">5.2.1.8</ecNumber>
    </recommendedName>
    <alternativeName>
        <fullName evidence="10 11">PPIase</fullName>
    </alternativeName>
</protein>
<dbReference type="Gene3D" id="3.10.50.40">
    <property type="match status" value="1"/>
</dbReference>
<dbReference type="Pfam" id="PF00254">
    <property type="entry name" value="FKBP_C"/>
    <property type="match status" value="1"/>
</dbReference>
<evidence type="ECO:0000256" key="5">
    <source>
        <dbReference type="ARBA" id="ARBA00022618"/>
    </source>
</evidence>
<evidence type="ECO:0000256" key="9">
    <source>
        <dbReference type="ARBA" id="ARBA00023306"/>
    </source>
</evidence>
<dbReference type="GO" id="GO:0043022">
    <property type="term" value="F:ribosome binding"/>
    <property type="evidence" value="ECO:0007669"/>
    <property type="project" value="TreeGrafter"/>
</dbReference>
<dbReference type="NCBIfam" id="TIGR00115">
    <property type="entry name" value="tig"/>
    <property type="match status" value="1"/>
</dbReference>
<evidence type="ECO:0000313" key="17">
    <source>
        <dbReference type="Proteomes" id="UP000229805"/>
    </source>
</evidence>
<evidence type="ECO:0000256" key="12">
    <source>
        <dbReference type="PROSITE-ProRule" id="PRU00277"/>
    </source>
</evidence>
<dbReference type="InterPro" id="IPR027304">
    <property type="entry name" value="Trigger_fact/SurA_dom_sf"/>
</dbReference>
<dbReference type="InterPro" id="IPR008881">
    <property type="entry name" value="Trigger_fac_ribosome-bd_bac"/>
</dbReference>
<evidence type="ECO:0000259" key="15">
    <source>
        <dbReference type="PROSITE" id="PS50059"/>
    </source>
</evidence>
<dbReference type="Pfam" id="PF05697">
    <property type="entry name" value="Trigger_N"/>
    <property type="match status" value="1"/>
</dbReference>
<dbReference type="InterPro" id="IPR046357">
    <property type="entry name" value="PPIase_dom_sf"/>
</dbReference>
<evidence type="ECO:0000256" key="7">
    <source>
        <dbReference type="ARBA" id="ARBA00023186"/>
    </source>
</evidence>
<evidence type="ECO:0000256" key="8">
    <source>
        <dbReference type="ARBA" id="ARBA00023235"/>
    </source>
</evidence>
<dbReference type="Gene3D" id="1.10.3120.10">
    <property type="entry name" value="Trigger factor, C-terminal domain"/>
    <property type="match status" value="1"/>
</dbReference>
<dbReference type="Proteomes" id="UP000229805">
    <property type="component" value="Unassembled WGS sequence"/>
</dbReference>
<dbReference type="InterPro" id="IPR005215">
    <property type="entry name" value="Trig_fac"/>
</dbReference>
<dbReference type="GO" id="GO:0043335">
    <property type="term" value="P:protein unfolding"/>
    <property type="evidence" value="ECO:0007669"/>
    <property type="project" value="TreeGrafter"/>
</dbReference>
<comment type="domain">
    <text evidence="11">Consists of 3 domains; the N-terminus binds the ribosome, the middle domain has PPIase activity, while the C-terminus has intrinsic chaperone activity on its own.</text>
</comment>
<evidence type="ECO:0000256" key="10">
    <source>
        <dbReference type="ARBA" id="ARBA00029986"/>
    </source>
</evidence>
<dbReference type="FunFam" id="3.10.50.40:FF:000001">
    <property type="entry name" value="Trigger factor"/>
    <property type="match status" value="1"/>
</dbReference>
<gene>
    <name evidence="11 16" type="primary">tig</name>
    <name evidence="16" type="ORF">COY11_01050</name>
</gene>
<evidence type="ECO:0000256" key="13">
    <source>
        <dbReference type="RuleBase" id="RU003914"/>
    </source>
</evidence>
<evidence type="ECO:0000256" key="14">
    <source>
        <dbReference type="SAM" id="Coils"/>
    </source>
</evidence>